<feature type="region of interest" description="Disordered" evidence="1">
    <location>
        <begin position="413"/>
        <end position="441"/>
    </location>
</feature>
<evidence type="ECO:0000313" key="3">
    <source>
        <dbReference type="Proteomes" id="UP001556367"/>
    </source>
</evidence>
<dbReference type="Proteomes" id="UP001556367">
    <property type="component" value="Unassembled WGS sequence"/>
</dbReference>
<keyword evidence="3" id="KW-1185">Reference proteome</keyword>
<sequence length="441" mass="50239">MSQNPATPFYYSPTSPRYQSGSPFTNPRNFNLQYMPASRSPFLMGRQAATPSPTAPTLLTAPARITPSQPLREKLTYMSRHGLRTKTGSIADLAPMTATEASVRGLVPAVPSLKRKAYSSLEEATKEKKQARLGGSDFHCPHFRCVTGPPVVTDKHFTIYKMSSGTEFPLIHKTFHEQFPIIHHERCTFRNRHSALCQSLDSQESSKARADFLAKYKLDLYSHPPPLTSWARYFDAEWDLRAGNQTIKFRSGEYAGISVAEALLGRAKVEGCDLPVLPKSLAWCHFVHIYFHWPGRRPTHSACGRLYIRCDHGEMTRETFVLYICMWLACYLLEEPETSSKSPVDPYVLLNSLRLMDFTWKQKFQEKDDEYQGEYDSLAIYATFTEVTGASSSRWEEVPKTKARSTISPRFTYFPQSSTGSRTNKYKPKLRRTYSSTPSWE</sequence>
<feature type="compositionally biased region" description="Polar residues" evidence="1">
    <location>
        <begin position="413"/>
        <end position="423"/>
    </location>
</feature>
<evidence type="ECO:0000313" key="2">
    <source>
        <dbReference type="EMBL" id="KAL0945508.1"/>
    </source>
</evidence>
<accession>A0ABR3IQD9</accession>
<organism evidence="2 3">
    <name type="scientific">Hohenbuehelia grisea</name>
    <dbReference type="NCBI Taxonomy" id="104357"/>
    <lineage>
        <taxon>Eukaryota</taxon>
        <taxon>Fungi</taxon>
        <taxon>Dikarya</taxon>
        <taxon>Basidiomycota</taxon>
        <taxon>Agaricomycotina</taxon>
        <taxon>Agaricomycetes</taxon>
        <taxon>Agaricomycetidae</taxon>
        <taxon>Agaricales</taxon>
        <taxon>Pleurotineae</taxon>
        <taxon>Pleurotaceae</taxon>
        <taxon>Hohenbuehelia</taxon>
    </lineage>
</organism>
<reference evidence="3" key="1">
    <citation type="submission" date="2024-06" db="EMBL/GenBank/DDBJ databases">
        <title>Multi-omics analyses provide insights into the biosynthesis of the anticancer antibiotic pleurotin in Hohenbuehelia grisea.</title>
        <authorList>
            <person name="Weaver J.A."/>
            <person name="Alberti F."/>
        </authorList>
    </citation>
    <scope>NUCLEOTIDE SEQUENCE [LARGE SCALE GENOMIC DNA]</scope>
    <source>
        <strain evidence="3">T-177</strain>
    </source>
</reference>
<evidence type="ECO:0000256" key="1">
    <source>
        <dbReference type="SAM" id="MobiDB-lite"/>
    </source>
</evidence>
<comment type="caution">
    <text evidence="2">The sequence shown here is derived from an EMBL/GenBank/DDBJ whole genome shotgun (WGS) entry which is preliminary data.</text>
</comment>
<proteinExistence type="predicted"/>
<gene>
    <name evidence="2" type="ORF">HGRIS_000992</name>
</gene>
<feature type="region of interest" description="Disordered" evidence="1">
    <location>
        <begin position="1"/>
        <end position="23"/>
    </location>
</feature>
<name>A0ABR3IQD9_9AGAR</name>
<protein>
    <submittedName>
        <fullName evidence="2">Uncharacterized protein</fullName>
    </submittedName>
</protein>
<dbReference type="EMBL" id="JASNQZ010000018">
    <property type="protein sequence ID" value="KAL0945508.1"/>
    <property type="molecule type" value="Genomic_DNA"/>
</dbReference>